<proteinExistence type="predicted"/>
<gene>
    <name evidence="1" type="ORF">UJA718_LOCUS44057</name>
</gene>
<dbReference type="EMBL" id="CAJOBP010065471">
    <property type="protein sequence ID" value="CAF4865410.1"/>
    <property type="molecule type" value="Genomic_DNA"/>
</dbReference>
<evidence type="ECO:0000313" key="1">
    <source>
        <dbReference type="EMBL" id="CAF4865410.1"/>
    </source>
</evidence>
<name>A0A821T6I0_9BILA</name>
<feature type="non-terminal residue" evidence="1">
    <location>
        <position position="1"/>
    </location>
</feature>
<comment type="caution">
    <text evidence="1">The sequence shown here is derived from an EMBL/GenBank/DDBJ whole genome shotgun (WGS) entry which is preliminary data.</text>
</comment>
<reference evidence="1" key="1">
    <citation type="submission" date="2021-02" db="EMBL/GenBank/DDBJ databases">
        <authorList>
            <person name="Nowell W R."/>
        </authorList>
    </citation>
    <scope>NUCLEOTIDE SEQUENCE</scope>
</reference>
<organism evidence="1 2">
    <name type="scientific">Rotaria socialis</name>
    <dbReference type="NCBI Taxonomy" id="392032"/>
    <lineage>
        <taxon>Eukaryota</taxon>
        <taxon>Metazoa</taxon>
        <taxon>Spiralia</taxon>
        <taxon>Gnathifera</taxon>
        <taxon>Rotifera</taxon>
        <taxon>Eurotatoria</taxon>
        <taxon>Bdelloidea</taxon>
        <taxon>Philodinida</taxon>
        <taxon>Philodinidae</taxon>
        <taxon>Rotaria</taxon>
    </lineage>
</organism>
<sequence>PYYDSRCYCDTFCFRGIDNHDCCPDHDTVCEGKNATVPVTVPPKTCNCVDASTGREYSLGESFKRDCNLCRCITLGHQTTLSCEEDLCVNNPDLI</sequence>
<keyword evidence="2" id="KW-1185">Reference proteome</keyword>
<dbReference type="AlphaFoldDB" id="A0A821T6I0"/>
<dbReference type="Proteomes" id="UP000663873">
    <property type="component" value="Unassembled WGS sequence"/>
</dbReference>
<accession>A0A821T6I0</accession>
<protein>
    <submittedName>
        <fullName evidence="1">Uncharacterized protein</fullName>
    </submittedName>
</protein>
<evidence type="ECO:0000313" key="2">
    <source>
        <dbReference type="Proteomes" id="UP000663873"/>
    </source>
</evidence>
<feature type="non-terminal residue" evidence="1">
    <location>
        <position position="95"/>
    </location>
</feature>